<comment type="caution">
    <text evidence="2">The sequence shown here is derived from an EMBL/GenBank/DDBJ whole genome shotgun (WGS) entry which is preliminary data.</text>
</comment>
<proteinExistence type="predicted"/>
<reference evidence="2 3" key="1">
    <citation type="journal article" date="2024" name="Science">
        <title>Giant polyketide synthase enzymes in the biosynthesis of giant marine polyether toxins.</title>
        <authorList>
            <person name="Fallon T.R."/>
            <person name="Shende V.V."/>
            <person name="Wierzbicki I.H."/>
            <person name="Pendleton A.L."/>
            <person name="Watervoot N.F."/>
            <person name="Auber R.P."/>
            <person name="Gonzalez D.J."/>
            <person name="Wisecaver J.H."/>
            <person name="Moore B.S."/>
        </authorList>
    </citation>
    <scope>NUCLEOTIDE SEQUENCE [LARGE SCALE GENOMIC DNA]</scope>
    <source>
        <strain evidence="2 3">12B1</strain>
    </source>
</reference>
<dbReference type="AlphaFoldDB" id="A0AB34JY82"/>
<dbReference type="EMBL" id="JBGBPQ010000004">
    <property type="protein sequence ID" value="KAL1525640.1"/>
    <property type="molecule type" value="Genomic_DNA"/>
</dbReference>
<feature type="region of interest" description="Disordered" evidence="1">
    <location>
        <begin position="272"/>
        <end position="301"/>
    </location>
</feature>
<evidence type="ECO:0000313" key="3">
    <source>
        <dbReference type="Proteomes" id="UP001515480"/>
    </source>
</evidence>
<sequence length="301" mass="32486">MQVTLTVQFTVGARDTSAHLFCFAPPPGDPTQLFQHVLLPGATLTTSLVVTTYAGHVWILIGLPSKSILARFAVPCAAPTLLIQAHGDDAPTSEQQLQSPPQRLRSPPQQGSQLQQPQLSVSAPASLQSRRALVHDLVSRAIANVLSCLPRRDQPKGARSQAAKRRRWAKRRAKLAATANRAATDIHSTSTAPCSSSTTHDPAAALREAALREHLLQRQLKSAQLRVKAERQRSRRVLKLAVARGQQAARRATKAAARKRKAARAAAARAMANRAVKRPPATGELHHSGAKKRRATLANMA</sequence>
<dbReference type="Proteomes" id="UP001515480">
    <property type="component" value="Unassembled WGS sequence"/>
</dbReference>
<name>A0AB34JY82_PRYPA</name>
<feature type="region of interest" description="Disordered" evidence="1">
    <location>
        <begin position="178"/>
        <end position="200"/>
    </location>
</feature>
<organism evidence="2 3">
    <name type="scientific">Prymnesium parvum</name>
    <name type="common">Toxic golden alga</name>
    <dbReference type="NCBI Taxonomy" id="97485"/>
    <lineage>
        <taxon>Eukaryota</taxon>
        <taxon>Haptista</taxon>
        <taxon>Haptophyta</taxon>
        <taxon>Prymnesiophyceae</taxon>
        <taxon>Prymnesiales</taxon>
        <taxon>Prymnesiaceae</taxon>
        <taxon>Prymnesium</taxon>
    </lineage>
</organism>
<feature type="region of interest" description="Disordered" evidence="1">
    <location>
        <begin position="89"/>
        <end position="122"/>
    </location>
</feature>
<protein>
    <submittedName>
        <fullName evidence="2">Uncharacterized protein</fullName>
    </submittedName>
</protein>
<gene>
    <name evidence="2" type="ORF">AB1Y20_020493</name>
</gene>
<keyword evidence="3" id="KW-1185">Reference proteome</keyword>
<evidence type="ECO:0000313" key="2">
    <source>
        <dbReference type="EMBL" id="KAL1525640.1"/>
    </source>
</evidence>
<accession>A0AB34JY82</accession>
<evidence type="ECO:0000256" key="1">
    <source>
        <dbReference type="SAM" id="MobiDB-lite"/>
    </source>
</evidence>
<feature type="compositionally biased region" description="Low complexity" evidence="1">
    <location>
        <begin position="95"/>
        <end position="120"/>
    </location>
</feature>